<reference evidence="13" key="1">
    <citation type="submission" date="2022-04" db="EMBL/GenBank/DDBJ databases">
        <title>Carnegiea gigantea Genome sequencing and assembly v2.</title>
        <authorList>
            <person name="Copetti D."/>
            <person name="Sanderson M.J."/>
            <person name="Burquez A."/>
            <person name="Wojciechowski M.F."/>
        </authorList>
    </citation>
    <scope>NUCLEOTIDE SEQUENCE</scope>
    <source>
        <strain evidence="13">SGP5-SGP5p</strain>
        <tissue evidence="13">Aerial part</tissue>
    </source>
</reference>
<evidence type="ECO:0000256" key="9">
    <source>
        <dbReference type="ARBA" id="ARBA00023242"/>
    </source>
</evidence>
<dbReference type="PROSITE" id="PS50053">
    <property type="entry name" value="UBIQUITIN_2"/>
    <property type="match status" value="1"/>
</dbReference>
<organism evidence="13 14">
    <name type="scientific">Carnegiea gigantea</name>
    <dbReference type="NCBI Taxonomy" id="171969"/>
    <lineage>
        <taxon>Eukaryota</taxon>
        <taxon>Viridiplantae</taxon>
        <taxon>Streptophyta</taxon>
        <taxon>Embryophyta</taxon>
        <taxon>Tracheophyta</taxon>
        <taxon>Spermatophyta</taxon>
        <taxon>Magnoliopsida</taxon>
        <taxon>eudicotyledons</taxon>
        <taxon>Gunneridae</taxon>
        <taxon>Pentapetalae</taxon>
        <taxon>Caryophyllales</taxon>
        <taxon>Cactineae</taxon>
        <taxon>Cactaceae</taxon>
        <taxon>Cactoideae</taxon>
        <taxon>Echinocereeae</taxon>
        <taxon>Carnegiea</taxon>
    </lineage>
</organism>
<evidence type="ECO:0000256" key="5">
    <source>
        <dbReference type="ARBA" id="ARBA00010570"/>
    </source>
</evidence>
<dbReference type="InterPro" id="IPR050158">
    <property type="entry name" value="Ubiquitin_ubiquitin-like"/>
</dbReference>
<keyword evidence="8" id="KW-0689">Ribosomal protein</keyword>
<dbReference type="SUPFAM" id="SSF57829">
    <property type="entry name" value="Zn-binding ribosomal proteins"/>
    <property type="match status" value="1"/>
</dbReference>
<dbReference type="InterPro" id="IPR029071">
    <property type="entry name" value="Ubiquitin-like_domsf"/>
</dbReference>
<dbReference type="PRINTS" id="PR00348">
    <property type="entry name" value="UBIQUITIN"/>
</dbReference>
<dbReference type="FunFam" id="4.10.1060.50:FF:000001">
    <property type="entry name" value="ubiquitin-60S ribosomal protein L40"/>
    <property type="match status" value="1"/>
</dbReference>
<evidence type="ECO:0000259" key="12">
    <source>
        <dbReference type="PROSITE" id="PS50053"/>
    </source>
</evidence>
<dbReference type="OrthoDB" id="472at2759"/>
<dbReference type="AlphaFoldDB" id="A0A9Q1Q941"/>
<dbReference type="EMBL" id="JAKOGI010000598">
    <property type="protein sequence ID" value="KAJ8432570.1"/>
    <property type="molecule type" value="Genomic_DNA"/>
</dbReference>
<dbReference type="Proteomes" id="UP001153076">
    <property type="component" value="Unassembled WGS sequence"/>
</dbReference>
<dbReference type="GO" id="GO:0005737">
    <property type="term" value="C:cytoplasm"/>
    <property type="evidence" value="ECO:0007669"/>
    <property type="project" value="UniProtKB-SubCell"/>
</dbReference>
<dbReference type="GO" id="GO:0006412">
    <property type="term" value="P:translation"/>
    <property type="evidence" value="ECO:0007669"/>
    <property type="project" value="InterPro"/>
</dbReference>
<dbReference type="Pfam" id="PF00240">
    <property type="entry name" value="ubiquitin"/>
    <property type="match status" value="1"/>
</dbReference>
<evidence type="ECO:0000256" key="1">
    <source>
        <dbReference type="ARBA" id="ARBA00002241"/>
    </source>
</evidence>
<dbReference type="Pfam" id="PF01020">
    <property type="entry name" value="Ribosomal_L40e"/>
    <property type="match status" value="1"/>
</dbReference>
<sequence length="164" mass="18996">MQIVKTLTGPTLTLEIDPNETIKSVKSKIQEKQNIPADDQRLIFGNNEFLEFDAKIHIEELTLRDYKIASESTLHLTSTLKGGYLWGRELRRLAYEYNVIKKVCRECYARLPIRATNCRKKKCGHSSQLRLKKLRSEAGSSKVWERSFYNSIKVRISGGPNWYS</sequence>
<proteinExistence type="inferred from homology"/>
<accession>A0A9Q1Q941</accession>
<feature type="domain" description="Ubiquitin-like" evidence="12">
    <location>
        <begin position="4"/>
        <end position="83"/>
    </location>
</feature>
<evidence type="ECO:0000256" key="2">
    <source>
        <dbReference type="ARBA" id="ARBA00004123"/>
    </source>
</evidence>
<dbReference type="GO" id="GO:0005634">
    <property type="term" value="C:nucleus"/>
    <property type="evidence" value="ECO:0007669"/>
    <property type="project" value="UniProtKB-SubCell"/>
</dbReference>
<dbReference type="SMART" id="SM00213">
    <property type="entry name" value="UBQ"/>
    <property type="match status" value="1"/>
</dbReference>
<evidence type="ECO:0000256" key="8">
    <source>
        <dbReference type="ARBA" id="ARBA00022980"/>
    </source>
</evidence>
<protein>
    <recommendedName>
        <fullName evidence="12">Ubiquitin-like domain-containing protein</fullName>
    </recommendedName>
</protein>
<dbReference type="InterPro" id="IPR038587">
    <property type="entry name" value="Ribosomal_eL40_sf"/>
</dbReference>
<evidence type="ECO:0000256" key="6">
    <source>
        <dbReference type="ARBA" id="ARBA00022490"/>
    </source>
</evidence>
<dbReference type="GO" id="GO:0003729">
    <property type="term" value="F:mRNA binding"/>
    <property type="evidence" value="ECO:0007669"/>
    <property type="project" value="UniProtKB-ARBA"/>
</dbReference>
<dbReference type="Gene3D" id="4.10.1060.50">
    <property type="match status" value="1"/>
</dbReference>
<dbReference type="SUPFAM" id="SSF54236">
    <property type="entry name" value="Ubiquitin-like"/>
    <property type="match status" value="1"/>
</dbReference>
<name>A0A9Q1Q941_9CARY</name>
<keyword evidence="9" id="KW-0539">Nucleus</keyword>
<comment type="similarity">
    <text evidence="5">In the C-terminal section; belongs to the eukaryotic ribosomal protein eL40 family.</text>
</comment>
<dbReference type="InterPro" id="IPR019956">
    <property type="entry name" value="Ubiquitin_dom"/>
</dbReference>
<comment type="subcellular location">
    <subcellularLocation>
        <location evidence="3">Cytoplasm</location>
    </subcellularLocation>
    <subcellularLocation>
        <location evidence="2">Nucleus</location>
    </subcellularLocation>
</comment>
<keyword evidence="10" id="KW-0687">Ribonucleoprotein</keyword>
<evidence type="ECO:0000256" key="7">
    <source>
        <dbReference type="ARBA" id="ARBA00022499"/>
    </source>
</evidence>
<evidence type="ECO:0000256" key="10">
    <source>
        <dbReference type="ARBA" id="ARBA00023274"/>
    </source>
</evidence>
<comment type="similarity">
    <text evidence="4">In the N-terminal section; belongs to the ubiquitin family.</text>
</comment>
<comment type="caution">
    <text evidence="13">The sequence shown here is derived from an EMBL/GenBank/DDBJ whole genome shotgun (WGS) entry which is preliminary data.</text>
</comment>
<dbReference type="PANTHER" id="PTHR10666">
    <property type="entry name" value="UBIQUITIN"/>
    <property type="match status" value="1"/>
</dbReference>
<dbReference type="GO" id="GO:0005840">
    <property type="term" value="C:ribosome"/>
    <property type="evidence" value="ECO:0007669"/>
    <property type="project" value="UniProtKB-KW"/>
</dbReference>
<keyword evidence="6" id="KW-0963">Cytoplasm</keyword>
<evidence type="ECO:0000256" key="3">
    <source>
        <dbReference type="ARBA" id="ARBA00004496"/>
    </source>
</evidence>
<gene>
    <name evidence="13" type="ORF">Cgig2_026618</name>
</gene>
<evidence type="ECO:0000313" key="13">
    <source>
        <dbReference type="EMBL" id="KAJ8432570.1"/>
    </source>
</evidence>
<dbReference type="SMART" id="SM01377">
    <property type="entry name" value="Ribosomal_L40e"/>
    <property type="match status" value="1"/>
</dbReference>
<evidence type="ECO:0000256" key="4">
    <source>
        <dbReference type="ARBA" id="ARBA00008373"/>
    </source>
</evidence>
<evidence type="ECO:0000256" key="11">
    <source>
        <dbReference type="ARBA" id="ARBA00035124"/>
    </source>
</evidence>
<dbReference type="GO" id="GO:1990904">
    <property type="term" value="C:ribonucleoprotein complex"/>
    <property type="evidence" value="ECO:0007669"/>
    <property type="project" value="UniProtKB-KW"/>
</dbReference>
<dbReference type="Gene3D" id="3.10.20.90">
    <property type="entry name" value="Phosphatidylinositol 3-kinase Catalytic Subunit, Chain A, domain 1"/>
    <property type="match status" value="1"/>
</dbReference>
<dbReference type="GO" id="GO:0003735">
    <property type="term" value="F:structural constituent of ribosome"/>
    <property type="evidence" value="ECO:0007669"/>
    <property type="project" value="InterPro"/>
</dbReference>
<comment type="function">
    <text evidence="1">Component of the 60S subunit of the ribosome.</text>
</comment>
<keyword evidence="14" id="KW-1185">Reference proteome</keyword>
<dbReference type="InterPro" id="IPR011332">
    <property type="entry name" value="Ribosomal_zn-bd"/>
</dbReference>
<dbReference type="InterPro" id="IPR001975">
    <property type="entry name" value="Ribosomal_eL40_dom"/>
</dbReference>
<comment type="subunit">
    <text evidence="11">Part of the 60S ribosomal subunit.</text>
</comment>
<keyword evidence="7" id="KW-1017">Isopeptide bond</keyword>
<dbReference type="InterPro" id="IPR000626">
    <property type="entry name" value="Ubiquitin-like_dom"/>
</dbReference>
<evidence type="ECO:0000313" key="14">
    <source>
        <dbReference type="Proteomes" id="UP001153076"/>
    </source>
</evidence>